<comment type="caution">
    <text evidence="1">The sequence shown here is derived from an EMBL/GenBank/DDBJ whole genome shotgun (WGS) entry which is preliminary data.</text>
</comment>
<evidence type="ECO:0008006" key="2">
    <source>
        <dbReference type="Google" id="ProtNLM"/>
    </source>
</evidence>
<protein>
    <recommendedName>
        <fullName evidence="2">DUF433 domain-containing protein</fullName>
    </recommendedName>
</protein>
<accession>A0A0F9GZL7</accession>
<reference evidence="1" key="1">
    <citation type="journal article" date="2015" name="Nature">
        <title>Complex archaea that bridge the gap between prokaryotes and eukaryotes.</title>
        <authorList>
            <person name="Spang A."/>
            <person name="Saw J.H."/>
            <person name="Jorgensen S.L."/>
            <person name="Zaremba-Niedzwiedzka K."/>
            <person name="Martijn J."/>
            <person name="Lind A.E."/>
            <person name="van Eijk R."/>
            <person name="Schleper C."/>
            <person name="Guy L."/>
            <person name="Ettema T.J."/>
        </authorList>
    </citation>
    <scope>NUCLEOTIDE SEQUENCE</scope>
</reference>
<proteinExistence type="predicted"/>
<dbReference type="InterPro" id="IPR009057">
    <property type="entry name" value="Homeodomain-like_sf"/>
</dbReference>
<gene>
    <name evidence="1" type="ORF">LCGC14_1847360</name>
</gene>
<dbReference type="SUPFAM" id="SSF46689">
    <property type="entry name" value="Homeodomain-like"/>
    <property type="match status" value="1"/>
</dbReference>
<dbReference type="Gene3D" id="1.10.10.10">
    <property type="entry name" value="Winged helix-like DNA-binding domain superfamily/Winged helix DNA-binding domain"/>
    <property type="match status" value="1"/>
</dbReference>
<sequence>MRRRAFWPPGETRIVDRIYIDPQINFGRPYIQGSAACVRTIYERHEAGEDLVHICRDAGIRLDDAYAALAFEAGSEYRADYRLPKMHRTIIWHLKHHDGSKIIEHSPGSKIVTDPPMERIKGIHQMTLGAMIRHRTIFRAIPPEDAPASHKSYYYPTPRGLQLATFQGEPTA</sequence>
<evidence type="ECO:0000313" key="1">
    <source>
        <dbReference type="EMBL" id="KKL96151.1"/>
    </source>
</evidence>
<dbReference type="EMBL" id="LAZR01018508">
    <property type="protein sequence ID" value="KKL96151.1"/>
    <property type="molecule type" value="Genomic_DNA"/>
</dbReference>
<name>A0A0F9GZL7_9ZZZZ</name>
<dbReference type="InterPro" id="IPR007367">
    <property type="entry name" value="DUF433"/>
</dbReference>
<dbReference type="InterPro" id="IPR036388">
    <property type="entry name" value="WH-like_DNA-bd_sf"/>
</dbReference>
<dbReference type="AlphaFoldDB" id="A0A0F9GZL7"/>
<dbReference type="Pfam" id="PF04255">
    <property type="entry name" value="DUF433"/>
    <property type="match status" value="1"/>
</dbReference>
<organism evidence="1">
    <name type="scientific">marine sediment metagenome</name>
    <dbReference type="NCBI Taxonomy" id="412755"/>
    <lineage>
        <taxon>unclassified sequences</taxon>
        <taxon>metagenomes</taxon>
        <taxon>ecological metagenomes</taxon>
    </lineage>
</organism>